<dbReference type="EMBL" id="CP047394">
    <property type="protein sequence ID" value="QHE63574.1"/>
    <property type="molecule type" value="Genomic_DNA"/>
</dbReference>
<evidence type="ECO:0000313" key="2">
    <source>
        <dbReference type="EMBL" id="QHE63574.1"/>
    </source>
</evidence>
<dbReference type="Proteomes" id="UP000465062">
    <property type="component" value="Chromosome"/>
</dbReference>
<protein>
    <submittedName>
        <fullName evidence="2">NERD domain-containing protein</fullName>
    </submittedName>
</protein>
<dbReference type="KEGG" id="bvq:FHE72_23225"/>
<evidence type="ECO:0000313" key="3">
    <source>
        <dbReference type="Proteomes" id="UP000465062"/>
    </source>
</evidence>
<dbReference type="InterPro" id="IPR011528">
    <property type="entry name" value="NERD"/>
</dbReference>
<dbReference type="AlphaFoldDB" id="A0A6I6UKK5"/>
<dbReference type="RefSeq" id="WP_159363158.1">
    <property type="nucleotide sequence ID" value="NZ_CP047394.1"/>
</dbReference>
<sequence>MSIIKIFDREMYWKSRTFLSGIEVDTGINYDWSVEMNVNERQIPLTLLKLSAILGRLPEDYSKVPLIKENLAKIKAGYNGEKAIDYQLGYLPHKDYYIFYDIRLEVNGRYFQIDTLILTNYFILILEVKNVAGSVNFDTVFNQFVQTKNGVEYAYPDPILQLNRQETQLNEWLKKNSFPPIPIHGLVVISNPQTVISANNAALNKKVIHAASLPIKITQFQNHFQNSMMTDKELRKIIRLIKKNDTPLNLPILQTYKINEDNILPGVRCEKCDHLPVVRDYGYWNCPKCNRKSKSGHIEALKDYYLIFGNTITSRKLRDFLIISSPSLATRLISQSFPYAKPIGNNKGRIYTLHFDEIDSPKT</sequence>
<dbReference type="Pfam" id="PF08378">
    <property type="entry name" value="NERD"/>
    <property type="match status" value="1"/>
</dbReference>
<proteinExistence type="predicted"/>
<accession>A0A6I6UKK5</accession>
<dbReference type="PROSITE" id="PS50965">
    <property type="entry name" value="NERD"/>
    <property type="match status" value="1"/>
</dbReference>
<feature type="domain" description="NERD" evidence="1">
    <location>
        <begin position="76"/>
        <end position="192"/>
    </location>
</feature>
<evidence type="ECO:0000259" key="1">
    <source>
        <dbReference type="PROSITE" id="PS50965"/>
    </source>
</evidence>
<reference evidence="2 3" key="1">
    <citation type="submission" date="2019-06" db="EMBL/GenBank/DDBJ databases">
        <title>An operon consisting of a P-type ATPase gene and a transcriptional regular gene given the different cadmium resistance in Bacillus vietamensis 151-6 and Bacillus marisflavi 151-25.</title>
        <authorList>
            <person name="Yu X."/>
        </authorList>
    </citation>
    <scope>NUCLEOTIDE SEQUENCE [LARGE SCALE GENOMIC DNA]</scope>
    <source>
        <strain evidence="2 3">151-6</strain>
    </source>
</reference>
<gene>
    <name evidence="2" type="ORF">FHE72_23225</name>
</gene>
<name>A0A6I6UKK5_9BACI</name>
<organism evidence="2 3">
    <name type="scientific">Rossellomorea vietnamensis</name>
    <dbReference type="NCBI Taxonomy" id="218284"/>
    <lineage>
        <taxon>Bacteria</taxon>
        <taxon>Bacillati</taxon>
        <taxon>Bacillota</taxon>
        <taxon>Bacilli</taxon>
        <taxon>Bacillales</taxon>
        <taxon>Bacillaceae</taxon>
        <taxon>Rossellomorea</taxon>
    </lineage>
</organism>